<gene>
    <name evidence="2" type="ORF">SEMRO_2451_G328110.1</name>
</gene>
<organism evidence="2 3">
    <name type="scientific">Seminavis robusta</name>
    <dbReference type="NCBI Taxonomy" id="568900"/>
    <lineage>
        <taxon>Eukaryota</taxon>
        <taxon>Sar</taxon>
        <taxon>Stramenopiles</taxon>
        <taxon>Ochrophyta</taxon>
        <taxon>Bacillariophyta</taxon>
        <taxon>Bacillariophyceae</taxon>
        <taxon>Bacillariophycidae</taxon>
        <taxon>Naviculales</taxon>
        <taxon>Naviculaceae</taxon>
        <taxon>Seminavis</taxon>
    </lineage>
</organism>
<dbReference type="Proteomes" id="UP001153069">
    <property type="component" value="Unassembled WGS sequence"/>
</dbReference>
<accession>A0A9N8F0H5</accession>
<protein>
    <submittedName>
        <fullName evidence="2">Uncharacterized protein</fullName>
    </submittedName>
</protein>
<sequence length="278" mass="30658">MDYTAASQALGPKRFSVLKTYQSIPEASDLEWSDDFFEGDDGIVAVFDFDYLQIVDFNTQMAFAGLVPTLGSQIEWEAYAQHVAVTVDGIRFVQDKRKSCWGISVCDKGRHSKTVPFDKITDCDIVEPAGAECLCIPRVLMTVNIDTASSGGESRQYELKITGLQDAHRFKQLVWAMKRATRGGGTGAAPAYYQAPQALEMTERANGSSAANALERARSGESNGTVKNLLRDIRTELRENNQLMREMREKEKDQGIEKVQGTGSCKDAAATFEKGEMA</sequence>
<dbReference type="OrthoDB" id="193865at2759"/>
<evidence type="ECO:0000256" key="1">
    <source>
        <dbReference type="SAM" id="MobiDB-lite"/>
    </source>
</evidence>
<proteinExistence type="predicted"/>
<dbReference type="AlphaFoldDB" id="A0A9N8F0H5"/>
<evidence type="ECO:0000313" key="3">
    <source>
        <dbReference type="Proteomes" id="UP001153069"/>
    </source>
</evidence>
<comment type="caution">
    <text evidence="2">The sequence shown here is derived from an EMBL/GenBank/DDBJ whole genome shotgun (WGS) entry which is preliminary data.</text>
</comment>
<feature type="compositionally biased region" description="Basic and acidic residues" evidence="1">
    <location>
        <begin position="242"/>
        <end position="256"/>
    </location>
</feature>
<feature type="region of interest" description="Disordered" evidence="1">
    <location>
        <begin position="242"/>
        <end position="278"/>
    </location>
</feature>
<keyword evidence="3" id="KW-1185">Reference proteome</keyword>
<evidence type="ECO:0000313" key="2">
    <source>
        <dbReference type="EMBL" id="CAB9529284.1"/>
    </source>
</evidence>
<reference evidence="2" key="1">
    <citation type="submission" date="2020-06" db="EMBL/GenBank/DDBJ databases">
        <authorList>
            <consortium name="Plant Systems Biology data submission"/>
        </authorList>
    </citation>
    <scope>NUCLEOTIDE SEQUENCE</scope>
    <source>
        <strain evidence="2">D6</strain>
    </source>
</reference>
<dbReference type="EMBL" id="CAICTM010002449">
    <property type="protein sequence ID" value="CAB9529284.1"/>
    <property type="molecule type" value="Genomic_DNA"/>
</dbReference>
<name>A0A9N8F0H5_9STRA</name>